<protein>
    <submittedName>
        <fullName evidence="1">Uncharacterized protein</fullName>
    </submittedName>
</protein>
<gene>
    <name evidence="1" type="ORF">METZ01_LOCUS32044</name>
</gene>
<name>A0A381QJL5_9ZZZZ</name>
<organism evidence="1">
    <name type="scientific">marine metagenome</name>
    <dbReference type="NCBI Taxonomy" id="408172"/>
    <lineage>
        <taxon>unclassified sequences</taxon>
        <taxon>metagenomes</taxon>
        <taxon>ecological metagenomes</taxon>
    </lineage>
</organism>
<dbReference type="EMBL" id="UINC01001377">
    <property type="protein sequence ID" value="SUZ79190.1"/>
    <property type="molecule type" value="Genomic_DNA"/>
</dbReference>
<sequence length="51" mass="6059">MEREWGGLTNRACECVRPAEENYTVYIYRPASEVCQYTHNKIRKKDGFVVF</sequence>
<accession>A0A381QJL5</accession>
<proteinExistence type="predicted"/>
<reference evidence="1" key="1">
    <citation type="submission" date="2018-05" db="EMBL/GenBank/DDBJ databases">
        <authorList>
            <person name="Lanie J.A."/>
            <person name="Ng W.-L."/>
            <person name="Kazmierczak K.M."/>
            <person name="Andrzejewski T.M."/>
            <person name="Davidsen T.M."/>
            <person name="Wayne K.J."/>
            <person name="Tettelin H."/>
            <person name="Glass J.I."/>
            <person name="Rusch D."/>
            <person name="Podicherti R."/>
            <person name="Tsui H.-C.T."/>
            <person name="Winkler M.E."/>
        </authorList>
    </citation>
    <scope>NUCLEOTIDE SEQUENCE</scope>
</reference>
<evidence type="ECO:0000313" key="1">
    <source>
        <dbReference type="EMBL" id="SUZ79190.1"/>
    </source>
</evidence>
<dbReference type="AlphaFoldDB" id="A0A381QJL5"/>